<feature type="domain" description="Methylated-DNA-[protein]-cysteine S-methyltransferase DNA binding" evidence="9">
    <location>
        <begin position="93"/>
        <end position="173"/>
    </location>
</feature>
<dbReference type="InterPro" id="IPR023546">
    <property type="entry name" value="MGMT"/>
</dbReference>
<dbReference type="InterPro" id="IPR036388">
    <property type="entry name" value="WH-like_DNA-bd_sf"/>
</dbReference>
<dbReference type="InterPro" id="IPR014048">
    <property type="entry name" value="MethylDNA_cys_MeTrfase_DNA-bd"/>
</dbReference>
<evidence type="ECO:0000256" key="4">
    <source>
        <dbReference type="ARBA" id="ARBA00022679"/>
    </source>
</evidence>
<dbReference type="EC" id="2.1.1.63" evidence="8"/>
<comment type="catalytic activity">
    <reaction evidence="1 8">
        <text>a 4-O-methyl-thymidine in DNA + L-cysteinyl-[protein] = a thymidine in DNA + S-methyl-L-cysteinyl-[protein]</text>
        <dbReference type="Rhea" id="RHEA:53428"/>
        <dbReference type="Rhea" id="RHEA-COMP:10131"/>
        <dbReference type="Rhea" id="RHEA-COMP:10132"/>
        <dbReference type="Rhea" id="RHEA-COMP:13555"/>
        <dbReference type="Rhea" id="RHEA-COMP:13556"/>
        <dbReference type="ChEBI" id="CHEBI:29950"/>
        <dbReference type="ChEBI" id="CHEBI:82612"/>
        <dbReference type="ChEBI" id="CHEBI:137386"/>
        <dbReference type="ChEBI" id="CHEBI:137387"/>
        <dbReference type="EC" id="2.1.1.63"/>
    </reaction>
</comment>
<sequence length="188" mass="20378">MSSVTPLYWDRLTNGIPTALEADLILVSDGQALVAVEFSPFEQGLRQRLEKRFRAVDWIPEANPQGVREAVRAYFAGEWDPIQAVPVNPGGTSFQQQVWQALRGIPVGETRTYGELAAQLGNRHGARAVGMANALNPIAIVIPCHRVIGAGADLTGYAGGLERKRWLLAHEGVPLGNCSAHAQLSLLY</sequence>
<evidence type="ECO:0000256" key="1">
    <source>
        <dbReference type="ARBA" id="ARBA00001286"/>
    </source>
</evidence>
<feature type="active site" description="Nucleophile; methyl group acceptor" evidence="8">
    <location>
        <position position="144"/>
    </location>
</feature>
<dbReference type="HAMAP" id="MF_00772">
    <property type="entry name" value="OGT"/>
    <property type="match status" value="1"/>
</dbReference>
<evidence type="ECO:0000256" key="7">
    <source>
        <dbReference type="ARBA" id="ARBA00049348"/>
    </source>
</evidence>
<keyword evidence="6 8" id="KW-0234">DNA repair</keyword>
<dbReference type="PANTHER" id="PTHR10815:SF5">
    <property type="entry name" value="METHYLATED-DNA--PROTEIN-CYSTEINE METHYLTRANSFERASE"/>
    <property type="match status" value="1"/>
</dbReference>
<dbReference type="EMBL" id="JAFIRA010000008">
    <property type="protein sequence ID" value="MCJ2542294.1"/>
    <property type="molecule type" value="Genomic_DNA"/>
</dbReference>
<comment type="caution">
    <text evidence="10">The sequence shown here is derived from an EMBL/GenBank/DDBJ whole genome shotgun (WGS) entry which is preliminary data.</text>
</comment>
<comment type="similarity">
    <text evidence="8">Belongs to the MGMT family.</text>
</comment>
<name>A0ABT0C9B4_THEVL</name>
<dbReference type="Proteomes" id="UP000830835">
    <property type="component" value="Unassembled WGS sequence"/>
</dbReference>
<evidence type="ECO:0000256" key="6">
    <source>
        <dbReference type="ARBA" id="ARBA00023204"/>
    </source>
</evidence>
<evidence type="ECO:0000256" key="5">
    <source>
        <dbReference type="ARBA" id="ARBA00022763"/>
    </source>
</evidence>
<keyword evidence="3 8" id="KW-0489">Methyltransferase</keyword>
<keyword evidence="2 8" id="KW-0963">Cytoplasm</keyword>
<evidence type="ECO:0000259" key="9">
    <source>
        <dbReference type="Pfam" id="PF01035"/>
    </source>
</evidence>
<keyword evidence="5 8" id="KW-0227">DNA damage</keyword>
<evidence type="ECO:0000256" key="2">
    <source>
        <dbReference type="ARBA" id="ARBA00022490"/>
    </source>
</evidence>
<evidence type="ECO:0000256" key="8">
    <source>
        <dbReference type="HAMAP-Rule" id="MF_00772"/>
    </source>
</evidence>
<comment type="catalytic activity">
    <reaction evidence="7 8">
        <text>a 6-O-methyl-2'-deoxyguanosine in DNA + L-cysteinyl-[protein] = S-methyl-L-cysteinyl-[protein] + a 2'-deoxyguanosine in DNA</text>
        <dbReference type="Rhea" id="RHEA:24000"/>
        <dbReference type="Rhea" id="RHEA-COMP:10131"/>
        <dbReference type="Rhea" id="RHEA-COMP:10132"/>
        <dbReference type="Rhea" id="RHEA-COMP:11367"/>
        <dbReference type="Rhea" id="RHEA-COMP:11368"/>
        <dbReference type="ChEBI" id="CHEBI:29950"/>
        <dbReference type="ChEBI" id="CHEBI:82612"/>
        <dbReference type="ChEBI" id="CHEBI:85445"/>
        <dbReference type="ChEBI" id="CHEBI:85448"/>
        <dbReference type="EC" id="2.1.1.63"/>
    </reaction>
</comment>
<protein>
    <recommendedName>
        <fullName evidence="8">Methylated-DNA--protein-cysteine methyltransferase</fullName>
        <ecNumber evidence="8">2.1.1.63</ecNumber>
    </recommendedName>
    <alternativeName>
        <fullName evidence="8">6-O-methylguanine-DNA methyltransferase</fullName>
        <shortName evidence="8">MGMT</shortName>
    </alternativeName>
    <alternativeName>
        <fullName evidence="8">O-6-methylguanine-DNA-alkyltransferase</fullName>
    </alternativeName>
</protein>
<keyword evidence="4 8" id="KW-0808">Transferase</keyword>
<dbReference type="RefSeq" id="WP_244349523.1">
    <property type="nucleotide sequence ID" value="NZ_JAFIRA010000008.1"/>
</dbReference>
<comment type="subcellular location">
    <subcellularLocation>
        <location evidence="8">Cytoplasm</location>
    </subcellularLocation>
</comment>
<accession>A0ABT0C9B4</accession>
<dbReference type="InterPro" id="IPR036217">
    <property type="entry name" value="MethylDNA_cys_MeTrfase_DNAb"/>
</dbReference>
<dbReference type="Gene3D" id="1.10.10.10">
    <property type="entry name" value="Winged helix-like DNA-binding domain superfamily/Winged helix DNA-binding domain"/>
    <property type="match status" value="1"/>
</dbReference>
<dbReference type="PROSITE" id="PS00374">
    <property type="entry name" value="MGMT"/>
    <property type="match status" value="1"/>
</dbReference>
<evidence type="ECO:0000313" key="10">
    <source>
        <dbReference type="EMBL" id="MCJ2542294.1"/>
    </source>
</evidence>
<dbReference type="InterPro" id="IPR001497">
    <property type="entry name" value="MethylDNA_cys_MeTrfase_AS"/>
</dbReference>
<gene>
    <name evidence="10" type="ORF">JX360_05135</name>
</gene>
<reference evidence="10" key="1">
    <citation type="submission" date="2021-02" db="EMBL/GenBank/DDBJ databases">
        <title>The CRISPR/cas machinery reduction and long-range gene transfer in the hot spring cyanobacterium Synechococcus.</title>
        <authorList>
            <person name="Dvorak P."/>
            <person name="Jahodarova E."/>
            <person name="Hasler P."/>
            <person name="Poulickova A."/>
        </authorList>
    </citation>
    <scope>NUCLEOTIDE SEQUENCE</scope>
    <source>
        <strain evidence="10">Rupite</strain>
    </source>
</reference>
<proteinExistence type="inferred from homology"/>
<dbReference type="SUPFAM" id="SSF46767">
    <property type="entry name" value="Methylated DNA-protein cysteine methyltransferase, C-terminal domain"/>
    <property type="match status" value="1"/>
</dbReference>
<dbReference type="Pfam" id="PF01035">
    <property type="entry name" value="DNA_binding_1"/>
    <property type="match status" value="1"/>
</dbReference>
<comment type="function">
    <text evidence="8">Involved in the cellular defense against the biological effects of O6-methylguanine (O6-MeG) and O4-methylthymine (O4-MeT) in DNA. Repairs the methylated nucleobase in DNA by stoichiometrically transferring the methyl group to a cysteine residue in the enzyme. This is a suicide reaction: the enzyme is irreversibly inactivated.</text>
</comment>
<evidence type="ECO:0000313" key="11">
    <source>
        <dbReference type="Proteomes" id="UP000830835"/>
    </source>
</evidence>
<organism evidence="10 11">
    <name type="scientific">Thermostichus vulcanus str. 'Rupite'</name>
    <dbReference type="NCBI Taxonomy" id="2813851"/>
    <lineage>
        <taxon>Bacteria</taxon>
        <taxon>Bacillati</taxon>
        <taxon>Cyanobacteriota</taxon>
        <taxon>Cyanophyceae</taxon>
        <taxon>Thermostichales</taxon>
        <taxon>Thermostichaceae</taxon>
        <taxon>Thermostichus</taxon>
    </lineage>
</organism>
<dbReference type="CDD" id="cd06445">
    <property type="entry name" value="ATase"/>
    <property type="match status" value="1"/>
</dbReference>
<keyword evidence="11" id="KW-1185">Reference proteome</keyword>
<comment type="miscellaneous">
    <text evidence="8">This enzyme catalyzes only one turnover and therefore is not strictly catalytic. According to one definition, an enzyme is a biocatalyst that acts repeatedly and over many reaction cycles.</text>
</comment>
<evidence type="ECO:0000256" key="3">
    <source>
        <dbReference type="ARBA" id="ARBA00022603"/>
    </source>
</evidence>
<dbReference type="PANTHER" id="PTHR10815">
    <property type="entry name" value="METHYLATED-DNA--PROTEIN-CYSTEINE METHYLTRANSFERASE"/>
    <property type="match status" value="1"/>
</dbReference>
<dbReference type="NCBIfam" id="TIGR00589">
    <property type="entry name" value="ogt"/>
    <property type="match status" value="1"/>
</dbReference>